<dbReference type="AlphaFoldDB" id="A0A024HC66"/>
<dbReference type="EMBL" id="HG322950">
    <property type="protein sequence ID" value="CDF82068.1"/>
    <property type="molecule type" value="Genomic_DNA"/>
</dbReference>
<reference evidence="1 2" key="1">
    <citation type="submission" date="2013-03" db="EMBL/GenBank/DDBJ databases">
        <authorList>
            <person name="Linke B."/>
        </authorList>
    </citation>
    <scope>NUCLEOTIDE SEQUENCE [LARGE SCALE GENOMIC DNA]</scope>
    <source>
        <strain evidence="1 2">B13</strain>
    </source>
</reference>
<dbReference type="KEGG" id="pkc:PKB_0700"/>
<proteinExistence type="predicted"/>
<sequence length="47" mass="4723">MPANRGRGPLLQGVSCVGADLIREDHGAAGFAPASRLQSFSVAASIA</sequence>
<evidence type="ECO:0000313" key="1">
    <source>
        <dbReference type="EMBL" id="CDF82068.1"/>
    </source>
</evidence>
<dbReference type="Proteomes" id="UP000025241">
    <property type="component" value="Chromosome I"/>
</dbReference>
<reference evidence="1 2" key="2">
    <citation type="submission" date="2014-05" db="EMBL/GenBank/DDBJ databases">
        <title>Genome sequence of the 3-chlorobenzoate degrading bacterium Pseudomonas knackmussii B13 shows multiple evidence for horizontal gene transfer.</title>
        <authorList>
            <person name="Miyazaki R."/>
            <person name="Bertelli C."/>
            <person name="Falquet L."/>
            <person name="Robinson-Rechavi M."/>
            <person name="Gharib W."/>
            <person name="Roy S."/>
            <person name="Van der Meer J.R."/>
        </authorList>
    </citation>
    <scope>NUCLEOTIDE SEQUENCE [LARGE SCALE GENOMIC DNA]</scope>
    <source>
        <strain evidence="1 2">B13</strain>
    </source>
</reference>
<dbReference type="HOGENOM" id="CLU_3172187_0_0_6"/>
<keyword evidence="2" id="KW-1185">Reference proteome</keyword>
<organism evidence="1 2">
    <name type="scientific">Pseudomonas knackmussii (strain DSM 6978 / CCUG 54928 / LMG 23759 / B13)</name>
    <dbReference type="NCBI Taxonomy" id="1301098"/>
    <lineage>
        <taxon>Bacteria</taxon>
        <taxon>Pseudomonadati</taxon>
        <taxon>Pseudomonadota</taxon>
        <taxon>Gammaproteobacteria</taxon>
        <taxon>Pseudomonadales</taxon>
        <taxon>Pseudomonadaceae</taxon>
        <taxon>Pseudomonas</taxon>
    </lineage>
</organism>
<evidence type="ECO:0000313" key="2">
    <source>
        <dbReference type="Proteomes" id="UP000025241"/>
    </source>
</evidence>
<protein>
    <submittedName>
        <fullName evidence="1">Uncharacterized protein</fullName>
    </submittedName>
</protein>
<accession>A0A024HC66</accession>
<gene>
    <name evidence="1" type="ORF">PKB_0700</name>
</gene>
<name>A0A024HC66_PSEKB</name>